<comment type="caution">
    <text evidence="4">The sequence shown here is derived from an EMBL/GenBank/DDBJ whole genome shotgun (WGS) entry which is preliminary data.</text>
</comment>
<dbReference type="Gene3D" id="1.20.144.10">
    <property type="entry name" value="Phosphatidic acid phosphatase type 2/haloperoxidase"/>
    <property type="match status" value="1"/>
</dbReference>
<sequence>MKTFLISRRRATSLLTAAAALAVVAGTPGLVQQHGGTAHATAAEASLQSPLHASTTHLALPFEIPQLQLPAPKLSSEHDEGAEHSPLSSIGATPKHHDGAPVPKPFNATYLTGYSSDISSYQYGIYYEVVREFKDLRSNHPEVMRKNLDIVADYNNNAQPERVDKAIRDALADKDGVLFTAAEALGDEFGRHFLAALHEKRLPKTEFLLGNGYAARAGGIASWGRAEKLLFNNDRPFVQAPERIQRHESPERALYDGSSKSFPSGHTNQATWITTLLAMMLPEVGTQLLARGSEAGESRLVMGVHFPLDVIGGRMTGQAAAADRWNDPKMRDALLQAREEIVAEMEWRAGKPFAEMIAEDSHALSDQQAEADYTRRMTYGFTPIFATDEPVNVPTAAPALLETRFPELSYEQRAEVLRHTALPSGYPLDDRDPAKGDWQRINLARAWNAQVSIDAGGEVVVK</sequence>
<evidence type="ECO:0000256" key="1">
    <source>
        <dbReference type="SAM" id="MobiDB-lite"/>
    </source>
</evidence>
<protein>
    <submittedName>
        <fullName evidence="4">Phosphatase PAP2 family protein</fullName>
    </submittedName>
</protein>
<dbReference type="GO" id="GO:0030288">
    <property type="term" value="C:outer membrane-bounded periplasmic space"/>
    <property type="evidence" value="ECO:0007669"/>
    <property type="project" value="InterPro"/>
</dbReference>
<dbReference type="PROSITE" id="PS51318">
    <property type="entry name" value="TAT"/>
    <property type="match status" value="1"/>
</dbReference>
<dbReference type="RefSeq" id="WP_261792530.1">
    <property type="nucleotide sequence ID" value="NZ_CABIYR010000004.1"/>
</dbReference>
<dbReference type="InterPro" id="IPR006311">
    <property type="entry name" value="TAT_signal"/>
</dbReference>
<feature type="chain" id="PRO_5042842040" evidence="2">
    <location>
        <begin position="23"/>
        <end position="462"/>
    </location>
</feature>
<organism evidence="4 5">
    <name type="scientific">Corynebacterium propinquum</name>
    <dbReference type="NCBI Taxonomy" id="43769"/>
    <lineage>
        <taxon>Bacteria</taxon>
        <taxon>Bacillati</taxon>
        <taxon>Actinomycetota</taxon>
        <taxon>Actinomycetes</taxon>
        <taxon>Mycobacteriales</taxon>
        <taxon>Corynebacteriaceae</taxon>
        <taxon>Corynebacterium</taxon>
    </lineage>
</organism>
<reference evidence="4" key="1">
    <citation type="submission" date="2023-05" db="EMBL/GenBank/DDBJ databases">
        <title>Metabolic capabilities are highly conserved among human nasal-associated Corynebacterium species in pangenomic analyses.</title>
        <authorList>
            <person name="Tran T.H."/>
            <person name="Roberts A.Q."/>
            <person name="Escapa I.F."/>
            <person name="Gao W."/>
            <person name="Conlan S."/>
            <person name="Kong H."/>
            <person name="Segre J.A."/>
            <person name="Kelly M.S."/>
            <person name="Lemon K.P."/>
        </authorList>
    </citation>
    <scope>NUCLEOTIDE SEQUENCE</scope>
    <source>
        <strain evidence="4">KPL2654</strain>
    </source>
</reference>
<feature type="region of interest" description="Disordered" evidence="1">
    <location>
        <begin position="73"/>
        <end position="99"/>
    </location>
</feature>
<dbReference type="CDD" id="cd03397">
    <property type="entry name" value="PAP2_acid_phosphatase"/>
    <property type="match status" value="1"/>
</dbReference>
<feature type="signal peptide" evidence="2">
    <location>
        <begin position="1"/>
        <end position="22"/>
    </location>
</feature>
<evidence type="ECO:0000256" key="2">
    <source>
        <dbReference type="SAM" id="SignalP"/>
    </source>
</evidence>
<evidence type="ECO:0000259" key="3">
    <source>
        <dbReference type="SMART" id="SM00014"/>
    </source>
</evidence>
<dbReference type="InterPro" id="IPR000326">
    <property type="entry name" value="PAP2/HPO"/>
</dbReference>
<dbReference type="SUPFAM" id="SSF48317">
    <property type="entry name" value="Acid phosphatase/Vanadium-dependent haloperoxidase"/>
    <property type="match status" value="1"/>
</dbReference>
<accession>A0AAP4FA02</accession>
<dbReference type="EMBL" id="JASNVP010000004">
    <property type="protein sequence ID" value="MDK4325988.1"/>
    <property type="molecule type" value="Genomic_DNA"/>
</dbReference>
<gene>
    <name evidence="4" type="ORF">QPX54_05585</name>
</gene>
<dbReference type="GO" id="GO:0003993">
    <property type="term" value="F:acid phosphatase activity"/>
    <property type="evidence" value="ECO:0007669"/>
    <property type="project" value="InterPro"/>
</dbReference>
<dbReference type="InterPro" id="IPR001011">
    <property type="entry name" value="Acid_Pase_classA_bac"/>
</dbReference>
<evidence type="ECO:0000313" key="4">
    <source>
        <dbReference type="EMBL" id="MDK4325988.1"/>
    </source>
</evidence>
<dbReference type="AlphaFoldDB" id="A0AAP4FA02"/>
<dbReference type="Proteomes" id="UP001226160">
    <property type="component" value="Unassembled WGS sequence"/>
</dbReference>
<dbReference type="InterPro" id="IPR036938">
    <property type="entry name" value="PAP2/HPO_sf"/>
</dbReference>
<name>A0AAP4FA02_9CORY</name>
<proteinExistence type="predicted"/>
<dbReference type="SMART" id="SM00014">
    <property type="entry name" value="acidPPc"/>
    <property type="match status" value="1"/>
</dbReference>
<dbReference type="PRINTS" id="PR00483">
    <property type="entry name" value="BACPHPHTASE"/>
</dbReference>
<evidence type="ECO:0000313" key="5">
    <source>
        <dbReference type="Proteomes" id="UP001226160"/>
    </source>
</evidence>
<keyword evidence="2" id="KW-0732">Signal</keyword>
<feature type="domain" description="Phosphatidic acid phosphatase type 2/haloperoxidase" evidence="3">
    <location>
        <begin position="208"/>
        <end position="325"/>
    </location>
</feature>
<dbReference type="Pfam" id="PF01569">
    <property type="entry name" value="PAP2"/>
    <property type="match status" value="1"/>
</dbReference>